<dbReference type="OrthoDB" id="6193381at2"/>
<evidence type="ECO:0000256" key="4">
    <source>
        <dbReference type="ARBA" id="ARBA00022989"/>
    </source>
</evidence>
<dbReference type="PANTHER" id="PTHR37481:SF1">
    <property type="entry name" value="LIPOPOLYSACCHARIDE EXPORT SYSTEM PROTEIN LPTC"/>
    <property type="match status" value="1"/>
</dbReference>
<protein>
    <recommendedName>
        <fullName evidence="6 7">Lipopolysaccharide export system protein LptC</fullName>
    </recommendedName>
</protein>
<comment type="similarity">
    <text evidence="6 7">Belongs to the LptC family.</text>
</comment>
<name>A0A432XNF5_9GAMM</name>
<dbReference type="Pfam" id="PF06835">
    <property type="entry name" value="LptC"/>
    <property type="match status" value="1"/>
</dbReference>
<comment type="caution">
    <text evidence="8">The sequence shown here is derived from an EMBL/GenBank/DDBJ whole genome shotgun (WGS) entry which is preliminary data.</text>
</comment>
<keyword evidence="1 6" id="KW-1003">Cell membrane</keyword>
<keyword evidence="5 6" id="KW-0472">Membrane</keyword>
<sequence length="189" mass="21745">MNRQLSWILAILFILGALLIWRPFDSPEGESDDAQFREVPPDFIAEGLRTRVYNAEGELIHRINATKMTHYSPIGLTELMAPQYQVRMAQNQSEWQVVAEQGSFYDDKTLVLERDIIITHMTNSDYLERVETSYLTIDTLAETMVTDEPVTIYGRNFLVRGNGMIADLNAETLELNEHVQTTYTRTQQP</sequence>
<evidence type="ECO:0000256" key="7">
    <source>
        <dbReference type="PIRNR" id="PIRNR028513"/>
    </source>
</evidence>
<accession>A0A432XNF5</accession>
<evidence type="ECO:0000313" key="8">
    <source>
        <dbReference type="EMBL" id="RUO50213.1"/>
    </source>
</evidence>
<keyword evidence="3 6" id="KW-0812">Transmembrane</keyword>
<dbReference type="AlphaFoldDB" id="A0A432XNF5"/>
<comment type="function">
    <text evidence="7">Required for the translocation of lipopolysaccharide (LPS) from the inner membrane to the outer membrane.</text>
</comment>
<dbReference type="GO" id="GO:0015221">
    <property type="term" value="F:lipopolysaccharide transmembrane transporter activity"/>
    <property type="evidence" value="ECO:0007669"/>
    <property type="project" value="InterPro"/>
</dbReference>
<dbReference type="RefSeq" id="WP_126833101.1">
    <property type="nucleotide sequence ID" value="NZ_PIPT01000002.1"/>
</dbReference>
<reference evidence="9" key="1">
    <citation type="journal article" date="2018" name="Front. Microbiol.">
        <title>Genome-Based Analysis Reveals the Taxonomy and Diversity of the Family Idiomarinaceae.</title>
        <authorList>
            <person name="Liu Y."/>
            <person name="Lai Q."/>
            <person name="Shao Z."/>
        </authorList>
    </citation>
    <scope>NUCLEOTIDE SEQUENCE [LARGE SCALE GENOMIC DNA]</scope>
    <source>
        <strain evidence="9">SW15</strain>
    </source>
</reference>
<dbReference type="PANTHER" id="PTHR37481">
    <property type="entry name" value="LIPOPOLYSACCHARIDE EXPORT SYSTEM PROTEIN LPTC"/>
    <property type="match status" value="1"/>
</dbReference>
<dbReference type="InterPro" id="IPR010664">
    <property type="entry name" value="LipoPS_assembly_LptC-rel"/>
</dbReference>
<dbReference type="Gene3D" id="2.60.450.10">
    <property type="entry name" value="Lipopolysaccharide (LPS) transport protein A like domain"/>
    <property type="match status" value="1"/>
</dbReference>
<dbReference type="InterPro" id="IPR026265">
    <property type="entry name" value="LptC"/>
</dbReference>
<evidence type="ECO:0000256" key="1">
    <source>
        <dbReference type="ARBA" id="ARBA00022475"/>
    </source>
</evidence>
<proteinExistence type="inferred from homology"/>
<keyword evidence="4 6" id="KW-1133">Transmembrane helix</keyword>
<dbReference type="GO" id="GO:0005886">
    <property type="term" value="C:plasma membrane"/>
    <property type="evidence" value="ECO:0007669"/>
    <property type="project" value="UniProtKB-SubCell"/>
</dbReference>
<dbReference type="EMBL" id="PIPT01000002">
    <property type="protein sequence ID" value="RUO50213.1"/>
    <property type="molecule type" value="Genomic_DNA"/>
</dbReference>
<keyword evidence="2 6" id="KW-0997">Cell inner membrane</keyword>
<evidence type="ECO:0000313" key="9">
    <source>
        <dbReference type="Proteomes" id="UP000286678"/>
    </source>
</evidence>
<dbReference type="NCBIfam" id="TIGR04409">
    <property type="entry name" value="LptC_YrbK"/>
    <property type="match status" value="1"/>
</dbReference>
<dbReference type="InterPro" id="IPR052363">
    <property type="entry name" value="LPS_export_LptC"/>
</dbReference>
<dbReference type="HAMAP" id="MF_01915">
    <property type="entry name" value="LPS_assembly_LptC"/>
    <property type="match status" value="1"/>
</dbReference>
<comment type="function">
    <text evidence="6">Involved in the assembly of lipopolysaccharide (LPS). Required for the translocation of LPS from the inner membrane to the outer membrane. Facilitates the transfer of LPS from the inner membrane to the periplasmic protein LptA. Could be a docking site for LptA.</text>
</comment>
<dbReference type="GO" id="GO:0043165">
    <property type="term" value="P:Gram-negative-bacterium-type cell outer membrane assembly"/>
    <property type="evidence" value="ECO:0007669"/>
    <property type="project" value="UniProtKB-UniRule"/>
</dbReference>
<dbReference type="GO" id="GO:0030288">
    <property type="term" value="C:outer membrane-bounded periplasmic space"/>
    <property type="evidence" value="ECO:0007669"/>
    <property type="project" value="TreeGrafter"/>
</dbReference>
<dbReference type="PIRSF" id="PIRSF028513">
    <property type="entry name" value="LptC"/>
    <property type="match status" value="1"/>
</dbReference>
<evidence type="ECO:0000256" key="3">
    <source>
        <dbReference type="ARBA" id="ARBA00022692"/>
    </source>
</evidence>
<evidence type="ECO:0000256" key="2">
    <source>
        <dbReference type="ARBA" id="ARBA00022519"/>
    </source>
</evidence>
<gene>
    <name evidence="6 8" type="primary">lptC</name>
    <name evidence="8" type="ORF">CWE21_03600</name>
</gene>
<keyword evidence="9" id="KW-1185">Reference proteome</keyword>
<comment type="subunit">
    <text evidence="6">Component of the lipopolysaccharide transport and assembly complex. Interacts with LptA and the LptBFG transporter complex.</text>
</comment>
<dbReference type="GO" id="GO:0017089">
    <property type="term" value="F:glycolipid transfer activity"/>
    <property type="evidence" value="ECO:0007669"/>
    <property type="project" value="TreeGrafter"/>
</dbReference>
<dbReference type="Proteomes" id="UP000286678">
    <property type="component" value="Unassembled WGS sequence"/>
</dbReference>
<comment type="subcellular location">
    <subcellularLocation>
        <location evidence="6">Cell inner membrane</location>
        <topology evidence="6">Single-pass membrane protein</topology>
    </subcellularLocation>
</comment>
<evidence type="ECO:0000256" key="5">
    <source>
        <dbReference type="ARBA" id="ARBA00023136"/>
    </source>
</evidence>
<organism evidence="8 9">
    <name type="scientific">Pseudidiomarina aquimaris</name>
    <dbReference type="NCBI Taxonomy" id="641841"/>
    <lineage>
        <taxon>Bacteria</taxon>
        <taxon>Pseudomonadati</taxon>
        <taxon>Pseudomonadota</taxon>
        <taxon>Gammaproteobacteria</taxon>
        <taxon>Alteromonadales</taxon>
        <taxon>Idiomarinaceae</taxon>
        <taxon>Pseudidiomarina</taxon>
    </lineage>
</organism>
<feature type="transmembrane region" description="Helical" evidence="6">
    <location>
        <begin position="7"/>
        <end position="24"/>
    </location>
</feature>
<evidence type="ECO:0000256" key="6">
    <source>
        <dbReference type="HAMAP-Rule" id="MF_01915"/>
    </source>
</evidence>